<dbReference type="Pfam" id="PF00155">
    <property type="entry name" value="Aminotran_1_2"/>
    <property type="match status" value="1"/>
</dbReference>
<dbReference type="PROSITE" id="PS00105">
    <property type="entry name" value="AA_TRANSFER_CLASS_1"/>
    <property type="match status" value="1"/>
</dbReference>
<protein>
    <recommendedName>
        <fullName evidence="6">Aminotransferase</fullName>
        <ecNumber evidence="6">2.6.1.-</ecNumber>
    </recommendedName>
</protein>
<dbReference type="Gene3D" id="3.40.640.10">
    <property type="entry name" value="Type I PLP-dependent aspartate aminotransferase-like (Major domain)"/>
    <property type="match status" value="1"/>
</dbReference>
<keyword evidence="5" id="KW-0663">Pyridoxal phosphate</keyword>
<dbReference type="InterPro" id="IPR015422">
    <property type="entry name" value="PyrdxlP-dep_Trfase_small"/>
</dbReference>
<evidence type="ECO:0000313" key="9">
    <source>
        <dbReference type="Proteomes" id="UP000217265"/>
    </source>
</evidence>
<dbReference type="CDD" id="cd00609">
    <property type="entry name" value="AAT_like"/>
    <property type="match status" value="1"/>
</dbReference>
<sequence>MSTSPRPLSSWAQNISPSPTLAVDAKAKALLAAGEDVLNFAAGEPDFDTPEHIKEACIAALKSGKTKYAPTPGIEPLRQAVAERYAAEYGLKVASSQVVVSPGGKFSCYLAIMATCSPGDEVIIPAPYWVSYPEMVKLAGATPKVVLADDTTGFLLTPAMLEAAITPKTKLVVLNSPSNPSGAVYSRAQLEALVAVAVKHNLYILSDEMYEHLVYDGATPTCVAALSKEAEARTIIVAGFSKTYAMTGWRLGTLVAPAPIAKACAEIQSQQSSNATTFAQYGALAALKEKEKTAAALKEMMTAFDRRRKFLHAELIKIPGVTCVLSQGAFYLFPNISSFGLKDQEFCAKLLEQEKVAAVFGSAFGAEGYLRLSYATSDEILAKGVARLAKFCASLKK</sequence>
<dbReference type="SUPFAM" id="SSF53383">
    <property type="entry name" value="PLP-dependent transferases"/>
    <property type="match status" value="1"/>
</dbReference>
<dbReference type="InterPro" id="IPR015424">
    <property type="entry name" value="PyrdxlP-dep_Trfase"/>
</dbReference>
<comment type="similarity">
    <text evidence="2 6">Belongs to the class-I pyridoxal-phosphate-dependent aminotransferase family.</text>
</comment>
<dbReference type="GO" id="GO:0030170">
    <property type="term" value="F:pyridoxal phosphate binding"/>
    <property type="evidence" value="ECO:0007669"/>
    <property type="project" value="InterPro"/>
</dbReference>
<name>A0A290QAG5_9BACT</name>
<evidence type="ECO:0000256" key="6">
    <source>
        <dbReference type="RuleBase" id="RU000481"/>
    </source>
</evidence>
<dbReference type="EC" id="2.6.1.-" evidence="6"/>
<evidence type="ECO:0000256" key="3">
    <source>
        <dbReference type="ARBA" id="ARBA00022576"/>
    </source>
</evidence>
<dbReference type="Gene3D" id="3.90.1150.10">
    <property type="entry name" value="Aspartate Aminotransferase, domain 1"/>
    <property type="match status" value="1"/>
</dbReference>
<dbReference type="RefSeq" id="WP_096056878.1">
    <property type="nucleotide sequence ID" value="NZ_CP023344.1"/>
</dbReference>
<dbReference type="KEGG" id="vbh:CMV30_15515"/>
<dbReference type="PANTHER" id="PTHR46383:SF1">
    <property type="entry name" value="ASPARTATE AMINOTRANSFERASE"/>
    <property type="match status" value="1"/>
</dbReference>
<dbReference type="GO" id="GO:0006520">
    <property type="term" value="P:amino acid metabolic process"/>
    <property type="evidence" value="ECO:0007669"/>
    <property type="project" value="InterPro"/>
</dbReference>
<gene>
    <name evidence="8" type="ORF">CMV30_15515</name>
</gene>
<keyword evidence="9" id="KW-1185">Reference proteome</keyword>
<dbReference type="InterPro" id="IPR004838">
    <property type="entry name" value="NHTrfase_class1_PyrdxlP-BS"/>
</dbReference>
<dbReference type="InterPro" id="IPR050596">
    <property type="entry name" value="AspAT/PAT-like"/>
</dbReference>
<dbReference type="EMBL" id="CP023344">
    <property type="protein sequence ID" value="ATC65247.1"/>
    <property type="molecule type" value="Genomic_DNA"/>
</dbReference>
<keyword evidence="4 6" id="KW-0808">Transferase</keyword>
<dbReference type="OrthoDB" id="9813612at2"/>
<dbReference type="Proteomes" id="UP000217265">
    <property type="component" value="Chromosome"/>
</dbReference>
<organism evidence="8 9">
    <name type="scientific">Nibricoccus aquaticus</name>
    <dbReference type="NCBI Taxonomy" id="2576891"/>
    <lineage>
        <taxon>Bacteria</taxon>
        <taxon>Pseudomonadati</taxon>
        <taxon>Verrucomicrobiota</taxon>
        <taxon>Opitutia</taxon>
        <taxon>Opitutales</taxon>
        <taxon>Opitutaceae</taxon>
        <taxon>Nibricoccus</taxon>
    </lineage>
</organism>
<keyword evidence="3 6" id="KW-0032">Aminotransferase</keyword>
<dbReference type="FunFam" id="3.40.640.10:FF:000033">
    <property type="entry name" value="Aspartate aminotransferase"/>
    <property type="match status" value="1"/>
</dbReference>
<dbReference type="GO" id="GO:0008483">
    <property type="term" value="F:transaminase activity"/>
    <property type="evidence" value="ECO:0007669"/>
    <property type="project" value="UniProtKB-KW"/>
</dbReference>
<dbReference type="InterPro" id="IPR004839">
    <property type="entry name" value="Aminotransferase_I/II_large"/>
</dbReference>
<accession>A0A290QAG5</accession>
<comment type="cofactor">
    <cofactor evidence="1 6">
        <name>pyridoxal 5'-phosphate</name>
        <dbReference type="ChEBI" id="CHEBI:597326"/>
    </cofactor>
</comment>
<evidence type="ECO:0000256" key="1">
    <source>
        <dbReference type="ARBA" id="ARBA00001933"/>
    </source>
</evidence>
<evidence type="ECO:0000256" key="4">
    <source>
        <dbReference type="ARBA" id="ARBA00022679"/>
    </source>
</evidence>
<evidence type="ECO:0000256" key="2">
    <source>
        <dbReference type="ARBA" id="ARBA00007441"/>
    </source>
</evidence>
<dbReference type="PANTHER" id="PTHR46383">
    <property type="entry name" value="ASPARTATE AMINOTRANSFERASE"/>
    <property type="match status" value="1"/>
</dbReference>
<evidence type="ECO:0000259" key="7">
    <source>
        <dbReference type="Pfam" id="PF00155"/>
    </source>
</evidence>
<proteinExistence type="inferred from homology"/>
<dbReference type="InterPro" id="IPR015421">
    <property type="entry name" value="PyrdxlP-dep_Trfase_major"/>
</dbReference>
<evidence type="ECO:0000313" key="8">
    <source>
        <dbReference type="EMBL" id="ATC65247.1"/>
    </source>
</evidence>
<reference evidence="8 9" key="1">
    <citation type="submission" date="2017-09" db="EMBL/GenBank/DDBJ databases">
        <title>Complete genome sequence of Verrucomicrobial strain HZ-65, isolated from freshwater.</title>
        <authorList>
            <person name="Choi A."/>
        </authorList>
    </citation>
    <scope>NUCLEOTIDE SEQUENCE [LARGE SCALE GENOMIC DNA]</scope>
    <source>
        <strain evidence="8 9">HZ-65</strain>
    </source>
</reference>
<feature type="domain" description="Aminotransferase class I/classII large" evidence="7">
    <location>
        <begin position="36"/>
        <end position="387"/>
    </location>
</feature>
<evidence type="ECO:0000256" key="5">
    <source>
        <dbReference type="ARBA" id="ARBA00022898"/>
    </source>
</evidence>
<dbReference type="AlphaFoldDB" id="A0A290QAG5"/>